<gene>
    <name evidence="4" type="primary">MYT1_1</name>
    <name evidence="4" type="ORF">EYF80_064628</name>
</gene>
<evidence type="ECO:0000256" key="1">
    <source>
        <dbReference type="ARBA" id="ARBA00004123"/>
    </source>
</evidence>
<dbReference type="EMBL" id="SRLO01013082">
    <property type="protein sequence ID" value="TNN25244.1"/>
    <property type="molecule type" value="Genomic_DNA"/>
</dbReference>
<dbReference type="GO" id="GO:0005634">
    <property type="term" value="C:nucleus"/>
    <property type="evidence" value="ECO:0007669"/>
    <property type="project" value="UniProtKB-SubCell"/>
</dbReference>
<name>A0A4Z2E9P5_9TELE</name>
<evidence type="ECO:0000313" key="4">
    <source>
        <dbReference type="EMBL" id="TNN25244.1"/>
    </source>
</evidence>
<dbReference type="AlphaFoldDB" id="A0A4Z2E9P5"/>
<dbReference type="GO" id="GO:0000981">
    <property type="term" value="F:DNA-binding transcription factor activity, RNA polymerase II-specific"/>
    <property type="evidence" value="ECO:0007669"/>
    <property type="project" value="TreeGrafter"/>
</dbReference>
<dbReference type="PANTHER" id="PTHR10816:SF10">
    <property type="entry name" value="MYELIN TRANSCRIPTION FACTOR 1"/>
    <property type="match status" value="1"/>
</dbReference>
<reference evidence="4 5" key="1">
    <citation type="submission" date="2019-03" db="EMBL/GenBank/DDBJ databases">
        <title>First draft genome of Liparis tanakae, snailfish: a comprehensive survey of snailfish specific genes.</title>
        <authorList>
            <person name="Kim W."/>
            <person name="Song I."/>
            <person name="Jeong J.-H."/>
            <person name="Kim D."/>
            <person name="Kim S."/>
            <person name="Ryu S."/>
            <person name="Song J.Y."/>
            <person name="Lee S.K."/>
        </authorList>
    </citation>
    <scope>NUCLEOTIDE SEQUENCE [LARGE SCALE GENOMIC DNA]</scope>
    <source>
        <tissue evidence="4">Muscle</tissue>
    </source>
</reference>
<dbReference type="PANTHER" id="PTHR10816">
    <property type="entry name" value="MYELIN TRANSCRIPTION FACTOR 1-RELATED"/>
    <property type="match status" value="1"/>
</dbReference>
<sequence>MEADMVTLQTQISSMEKNLKSIELENLLMEEQNQNLFLELSGLSRALVRSLAHIQLPHMVS</sequence>
<keyword evidence="2" id="KW-0539">Nucleus</keyword>
<accession>A0A4Z2E9P5</accession>
<keyword evidence="3" id="KW-0175">Coiled coil</keyword>
<dbReference type="Proteomes" id="UP000314294">
    <property type="component" value="Unassembled WGS sequence"/>
</dbReference>
<proteinExistence type="predicted"/>
<evidence type="ECO:0000256" key="3">
    <source>
        <dbReference type="SAM" id="Coils"/>
    </source>
</evidence>
<evidence type="ECO:0000313" key="5">
    <source>
        <dbReference type="Proteomes" id="UP000314294"/>
    </source>
</evidence>
<protein>
    <submittedName>
        <fullName evidence="4">Myelin transcription factor 1</fullName>
    </submittedName>
</protein>
<comment type="caution">
    <text evidence="4">The sequence shown here is derived from an EMBL/GenBank/DDBJ whole genome shotgun (WGS) entry which is preliminary data.</text>
</comment>
<dbReference type="GO" id="GO:0000978">
    <property type="term" value="F:RNA polymerase II cis-regulatory region sequence-specific DNA binding"/>
    <property type="evidence" value="ECO:0007669"/>
    <property type="project" value="TreeGrafter"/>
</dbReference>
<evidence type="ECO:0000256" key="2">
    <source>
        <dbReference type="ARBA" id="ARBA00023242"/>
    </source>
</evidence>
<feature type="coiled-coil region" evidence="3">
    <location>
        <begin position="5"/>
        <end position="32"/>
    </location>
</feature>
<comment type="subcellular location">
    <subcellularLocation>
        <location evidence="1">Nucleus</location>
    </subcellularLocation>
</comment>
<keyword evidence="5" id="KW-1185">Reference proteome</keyword>
<organism evidence="4 5">
    <name type="scientific">Liparis tanakae</name>
    <name type="common">Tanaka's snailfish</name>
    <dbReference type="NCBI Taxonomy" id="230148"/>
    <lineage>
        <taxon>Eukaryota</taxon>
        <taxon>Metazoa</taxon>
        <taxon>Chordata</taxon>
        <taxon>Craniata</taxon>
        <taxon>Vertebrata</taxon>
        <taxon>Euteleostomi</taxon>
        <taxon>Actinopterygii</taxon>
        <taxon>Neopterygii</taxon>
        <taxon>Teleostei</taxon>
        <taxon>Neoteleostei</taxon>
        <taxon>Acanthomorphata</taxon>
        <taxon>Eupercaria</taxon>
        <taxon>Perciformes</taxon>
        <taxon>Cottioidei</taxon>
        <taxon>Cottales</taxon>
        <taxon>Liparidae</taxon>
        <taxon>Liparis</taxon>
    </lineage>
</organism>